<reference evidence="8" key="1">
    <citation type="journal article" date="2014" name="BMC Genomics">
        <title>Genome characteristics reveal the impact of lichenization on lichen-forming fungus Endocarpon pusillum Hedwig (Verrucariales, Ascomycota).</title>
        <authorList>
            <person name="Wang Y.-Y."/>
            <person name="Liu B."/>
            <person name="Zhang X.-Y."/>
            <person name="Zhou Q.-M."/>
            <person name="Zhang T."/>
            <person name="Li H."/>
            <person name="Yu Y.-F."/>
            <person name="Zhang X.-L."/>
            <person name="Hao X.-Y."/>
            <person name="Wang M."/>
            <person name="Wang L."/>
            <person name="Wei J.-C."/>
        </authorList>
    </citation>
    <scope>NUCLEOTIDE SEQUENCE [LARGE SCALE GENOMIC DNA]</scope>
    <source>
        <strain evidence="8">Z07020 / HMAS-L-300199</strain>
    </source>
</reference>
<dbReference type="GO" id="GO:0016614">
    <property type="term" value="F:oxidoreductase activity, acting on CH-OH group of donors"/>
    <property type="evidence" value="ECO:0007669"/>
    <property type="project" value="InterPro"/>
</dbReference>
<dbReference type="Pfam" id="PF05199">
    <property type="entry name" value="GMC_oxred_C"/>
    <property type="match status" value="1"/>
</dbReference>
<dbReference type="InterPro" id="IPR012132">
    <property type="entry name" value="GMC_OxRdtase"/>
</dbReference>
<dbReference type="PANTHER" id="PTHR11552:SF134">
    <property type="entry name" value="GLUCOSE-METHANOL-CHOLINE OXIDOREDUCTASE N-TERMINAL DOMAIN-CONTAINING PROTEIN"/>
    <property type="match status" value="1"/>
</dbReference>
<comment type="similarity">
    <text evidence="1 4">Belongs to the GMC oxidoreductase family.</text>
</comment>
<feature type="active site" description="Proton acceptor" evidence="2">
    <location>
        <position position="540"/>
    </location>
</feature>
<dbReference type="PIRSF" id="PIRSF000137">
    <property type="entry name" value="Alcohol_oxidase"/>
    <property type="match status" value="1"/>
</dbReference>
<evidence type="ECO:0000256" key="4">
    <source>
        <dbReference type="RuleBase" id="RU003968"/>
    </source>
</evidence>
<dbReference type="PROSITE" id="PS00623">
    <property type="entry name" value="GMC_OXRED_1"/>
    <property type="match status" value="1"/>
</dbReference>
<feature type="binding site" evidence="3">
    <location>
        <begin position="92"/>
        <end position="95"/>
    </location>
    <ligand>
        <name>FAD</name>
        <dbReference type="ChEBI" id="CHEBI:57692"/>
    </ligand>
</feature>
<sequence>MEVYDFIVVGAGPAGCALTARLATSPARPKVLLIEAGGHDENKANRVHGDRWLHRTKPSLAWGYETVPQTHLGDRQIAYDRGKGLGGSSLINFSVFQYGSRDDYDEIAHIVGDDDWKWVKAQERFRQLITYHLMPPHAPEGYKKYLDPAVSDHGQNGALHVSVPPVWEKPMMDLIAVWEAAGYKLNKDLNNGDIGLAVSPWTMFNGYRTTAADLLQDAPCNLTILTDVQVERILFQDKRATGVQASSQKHLASKEVVVCAGALDSPKLLMLSGIGPAQHLQQHKISVIQDLPQVGKGLRDHYMVIPTWVRAGHTSEHHKYFKSPELQAEARKEFEKNGTGPVAEMFGAAALGFFKHDAVYASDEFKALPKDTREYLLKPTVPVFEVVLNGAVPEYFVDPLNSPALANMYIGLLNSQSTGEVILQSSDYRQPLLYHPKVFSHPFDRRVAIEATRAVLEVAESPAFQKDTIGVLHAPKSESEEDILDYWRQNASSMWHMSGTVKMGREDDSEACVDNQFRVLGVEKLRVADMSVIPIIVNNHTQSTAYQTGMILGDKLIKEYGLDLD</sequence>
<name>U1FXX6_ENDPU</name>
<evidence type="ECO:0000259" key="6">
    <source>
        <dbReference type="PROSITE" id="PS00624"/>
    </source>
</evidence>
<dbReference type="OMA" id="KRWTTFM"/>
<feature type="binding site" evidence="3">
    <location>
        <position position="230"/>
    </location>
    <ligand>
        <name>FAD</name>
        <dbReference type="ChEBI" id="CHEBI:57692"/>
    </ligand>
</feature>
<dbReference type="GeneID" id="19242460"/>
<evidence type="ECO:0000256" key="1">
    <source>
        <dbReference type="ARBA" id="ARBA00010790"/>
    </source>
</evidence>
<dbReference type="SUPFAM" id="SSF51905">
    <property type="entry name" value="FAD/NAD(P)-binding domain"/>
    <property type="match status" value="1"/>
</dbReference>
<feature type="active site" description="Proton donor" evidence="2">
    <location>
        <position position="496"/>
    </location>
</feature>
<dbReference type="HOGENOM" id="CLU_002865_6_3_1"/>
<dbReference type="OrthoDB" id="269227at2759"/>
<dbReference type="PROSITE" id="PS00624">
    <property type="entry name" value="GMC_OXRED_2"/>
    <property type="match status" value="1"/>
</dbReference>
<keyword evidence="8" id="KW-1185">Reference proteome</keyword>
<dbReference type="EMBL" id="KE721393">
    <property type="protein sequence ID" value="ERF69752.1"/>
    <property type="molecule type" value="Genomic_DNA"/>
</dbReference>
<proteinExistence type="inferred from homology"/>
<keyword evidence="3 4" id="KW-0274">FAD</keyword>
<keyword evidence="4" id="KW-0285">Flavoprotein</keyword>
<evidence type="ECO:0000313" key="8">
    <source>
        <dbReference type="Proteomes" id="UP000019373"/>
    </source>
</evidence>
<dbReference type="Proteomes" id="UP000019373">
    <property type="component" value="Unassembled WGS sequence"/>
</dbReference>
<feature type="domain" description="Glucose-methanol-choline oxidoreductase N-terminal" evidence="5">
    <location>
        <begin position="82"/>
        <end position="105"/>
    </location>
</feature>
<accession>U1FXX6</accession>
<dbReference type="InterPro" id="IPR000172">
    <property type="entry name" value="GMC_OxRdtase_N"/>
</dbReference>
<dbReference type="Gene3D" id="3.50.50.60">
    <property type="entry name" value="FAD/NAD(P)-binding domain"/>
    <property type="match status" value="1"/>
</dbReference>
<dbReference type="eggNOG" id="KOG1238">
    <property type="taxonomic scope" value="Eukaryota"/>
</dbReference>
<dbReference type="RefSeq" id="XP_007804605.1">
    <property type="nucleotide sequence ID" value="XM_007806414.1"/>
</dbReference>
<feature type="binding site" evidence="3">
    <location>
        <begin position="495"/>
        <end position="496"/>
    </location>
    <ligand>
        <name>FAD</name>
        <dbReference type="ChEBI" id="CHEBI:57692"/>
    </ligand>
</feature>
<dbReference type="GO" id="GO:0050660">
    <property type="term" value="F:flavin adenine dinucleotide binding"/>
    <property type="evidence" value="ECO:0007669"/>
    <property type="project" value="InterPro"/>
</dbReference>
<evidence type="ECO:0000259" key="5">
    <source>
        <dbReference type="PROSITE" id="PS00623"/>
    </source>
</evidence>
<dbReference type="InterPro" id="IPR007867">
    <property type="entry name" value="GMC_OxRtase_C"/>
</dbReference>
<dbReference type="AlphaFoldDB" id="U1FXX6"/>
<dbReference type="SUPFAM" id="SSF54373">
    <property type="entry name" value="FAD-linked reductases, C-terminal domain"/>
    <property type="match status" value="1"/>
</dbReference>
<dbReference type="Gene3D" id="3.30.560.10">
    <property type="entry name" value="Glucose Oxidase, domain 3"/>
    <property type="match status" value="1"/>
</dbReference>
<evidence type="ECO:0000256" key="3">
    <source>
        <dbReference type="PIRSR" id="PIRSR000137-2"/>
    </source>
</evidence>
<evidence type="ECO:0000313" key="7">
    <source>
        <dbReference type="EMBL" id="ERF69752.1"/>
    </source>
</evidence>
<comment type="cofactor">
    <cofactor evidence="3">
        <name>FAD</name>
        <dbReference type="ChEBI" id="CHEBI:57692"/>
    </cofactor>
</comment>
<evidence type="ECO:0000256" key="2">
    <source>
        <dbReference type="PIRSR" id="PIRSR000137-1"/>
    </source>
</evidence>
<dbReference type="Pfam" id="PF00732">
    <property type="entry name" value="GMC_oxred_N"/>
    <property type="match status" value="1"/>
</dbReference>
<organism evidence="7 8">
    <name type="scientific">Endocarpon pusillum (strain Z07020 / HMAS-L-300199)</name>
    <name type="common">Lichen-forming fungus</name>
    <dbReference type="NCBI Taxonomy" id="1263415"/>
    <lineage>
        <taxon>Eukaryota</taxon>
        <taxon>Fungi</taxon>
        <taxon>Dikarya</taxon>
        <taxon>Ascomycota</taxon>
        <taxon>Pezizomycotina</taxon>
        <taxon>Eurotiomycetes</taxon>
        <taxon>Chaetothyriomycetidae</taxon>
        <taxon>Verrucariales</taxon>
        <taxon>Verrucariaceae</taxon>
        <taxon>Endocarpon</taxon>
    </lineage>
</organism>
<protein>
    <recommendedName>
        <fullName evidence="5 6">Glucose-methanol-choline oxidoreductase N-terminal domain-containing protein</fullName>
    </recommendedName>
</protein>
<dbReference type="InterPro" id="IPR036188">
    <property type="entry name" value="FAD/NAD-bd_sf"/>
</dbReference>
<feature type="domain" description="Glucose-methanol-choline oxidoreductase N-terminal" evidence="6">
    <location>
        <begin position="261"/>
        <end position="275"/>
    </location>
</feature>
<gene>
    <name evidence="7" type="ORF">EPUS_07578</name>
</gene>
<dbReference type="PANTHER" id="PTHR11552">
    <property type="entry name" value="GLUCOSE-METHANOL-CHOLINE GMC OXIDOREDUCTASE"/>
    <property type="match status" value="1"/>
</dbReference>